<dbReference type="Proteomes" id="UP001652445">
    <property type="component" value="Unassembled WGS sequence"/>
</dbReference>
<keyword evidence="10" id="KW-1185">Reference proteome</keyword>
<evidence type="ECO:0000256" key="8">
    <source>
        <dbReference type="SAM" id="Phobius"/>
    </source>
</evidence>
<feature type="transmembrane region" description="Helical" evidence="8">
    <location>
        <begin position="109"/>
        <end position="127"/>
    </location>
</feature>
<dbReference type="CDD" id="cd06550">
    <property type="entry name" value="TM_ABC_iron-siderophores_like"/>
    <property type="match status" value="1"/>
</dbReference>
<evidence type="ECO:0000313" key="10">
    <source>
        <dbReference type="Proteomes" id="UP001652445"/>
    </source>
</evidence>
<evidence type="ECO:0000256" key="2">
    <source>
        <dbReference type="ARBA" id="ARBA00007935"/>
    </source>
</evidence>
<dbReference type="SUPFAM" id="SSF81345">
    <property type="entry name" value="ABC transporter involved in vitamin B12 uptake, BtuC"/>
    <property type="match status" value="1"/>
</dbReference>
<reference evidence="9 10" key="1">
    <citation type="submission" date="2022-09" db="EMBL/GenBank/DDBJ databases">
        <authorList>
            <person name="Han X.L."/>
            <person name="Wang Q."/>
            <person name="Lu T."/>
        </authorList>
    </citation>
    <scope>NUCLEOTIDE SEQUENCE [LARGE SCALE GENOMIC DNA]</scope>
    <source>
        <strain evidence="9 10">WQ 127069</strain>
    </source>
</reference>
<feature type="transmembrane region" description="Helical" evidence="8">
    <location>
        <begin position="162"/>
        <end position="179"/>
    </location>
</feature>
<comment type="subcellular location">
    <subcellularLocation>
        <location evidence="1">Cell membrane</location>
        <topology evidence="1">Multi-pass membrane protein</topology>
    </subcellularLocation>
</comment>
<feature type="transmembrane region" description="Helical" evidence="8">
    <location>
        <begin position="21"/>
        <end position="48"/>
    </location>
</feature>
<evidence type="ECO:0000256" key="1">
    <source>
        <dbReference type="ARBA" id="ARBA00004651"/>
    </source>
</evidence>
<dbReference type="Pfam" id="PF01032">
    <property type="entry name" value="FecCD"/>
    <property type="match status" value="1"/>
</dbReference>
<feature type="transmembrane region" description="Helical" evidence="8">
    <location>
        <begin position="324"/>
        <end position="343"/>
    </location>
</feature>
<comment type="caution">
    <text evidence="9">The sequence shown here is derived from an EMBL/GenBank/DDBJ whole genome shotgun (WGS) entry which is preliminary data.</text>
</comment>
<dbReference type="PANTHER" id="PTHR30472">
    <property type="entry name" value="FERRIC ENTEROBACTIN TRANSPORT SYSTEM PERMEASE PROTEIN"/>
    <property type="match status" value="1"/>
</dbReference>
<organism evidence="9 10">
    <name type="scientific">Paenibacillus baimaensis</name>
    <dbReference type="NCBI Taxonomy" id="2982185"/>
    <lineage>
        <taxon>Bacteria</taxon>
        <taxon>Bacillati</taxon>
        <taxon>Bacillota</taxon>
        <taxon>Bacilli</taxon>
        <taxon>Bacillales</taxon>
        <taxon>Paenibacillaceae</taxon>
        <taxon>Paenibacillus</taxon>
    </lineage>
</organism>
<name>A0ABT2UFZ2_9BACL</name>
<evidence type="ECO:0000256" key="4">
    <source>
        <dbReference type="ARBA" id="ARBA00022475"/>
    </source>
</evidence>
<accession>A0ABT2UFZ2</accession>
<feature type="transmembrane region" description="Helical" evidence="8">
    <location>
        <begin position="294"/>
        <end position="318"/>
    </location>
</feature>
<dbReference type="InterPro" id="IPR000522">
    <property type="entry name" value="ABC_transptr_permease_BtuC"/>
</dbReference>
<proteinExistence type="inferred from homology"/>
<dbReference type="RefSeq" id="WP_262684811.1">
    <property type="nucleotide sequence ID" value="NZ_JAOQIO010000055.1"/>
</dbReference>
<feature type="transmembrane region" description="Helical" evidence="8">
    <location>
        <begin position="133"/>
        <end position="155"/>
    </location>
</feature>
<evidence type="ECO:0000256" key="3">
    <source>
        <dbReference type="ARBA" id="ARBA00022448"/>
    </source>
</evidence>
<sequence>MNRYKTIRFSRLRISILFEKKAGWTLLGLLLLLVVLALVSIGVGTLYISPMRTLQVLFDENVSKSMEANVIWNFRIPRVLLACLAGMALALSGTILQGVIRNPLASPDIIGVTSGAAMMAVLYLALFNQSLSIAWMPVFAFAGAAGVAGFIYFAAWKKGVSPLRMILVGMGVSALLEAFKTLFIIFSTIIVASKAHIWIIGTIYGASWKEIHQFTPWLLVCIPILILLVRRLNIQVLGDELPVTLGARIQLQRLGLIATAAALAGSAVAFVGGIGFVGLMAPHISRRLVGGSHGALLLCSAIVGAIILVTADLIGRMVLPPRDIPAGVFTAVLGAPVFLYLLIKAKKN</sequence>
<feature type="transmembrane region" description="Helical" evidence="8">
    <location>
        <begin position="79"/>
        <end position="100"/>
    </location>
</feature>
<dbReference type="Gene3D" id="1.10.3470.10">
    <property type="entry name" value="ABC transporter involved in vitamin B12 uptake, BtuC"/>
    <property type="match status" value="1"/>
</dbReference>
<evidence type="ECO:0000313" key="9">
    <source>
        <dbReference type="EMBL" id="MCU6793543.1"/>
    </source>
</evidence>
<protein>
    <submittedName>
        <fullName evidence="9">Iron ABC transporter permease</fullName>
    </submittedName>
</protein>
<feature type="transmembrane region" description="Helical" evidence="8">
    <location>
        <begin position="254"/>
        <end position="282"/>
    </location>
</feature>
<evidence type="ECO:0000256" key="5">
    <source>
        <dbReference type="ARBA" id="ARBA00022692"/>
    </source>
</evidence>
<feature type="transmembrane region" description="Helical" evidence="8">
    <location>
        <begin position="217"/>
        <end position="234"/>
    </location>
</feature>
<gene>
    <name evidence="9" type="ORF">OB236_15670</name>
</gene>
<dbReference type="InterPro" id="IPR037294">
    <property type="entry name" value="ABC_BtuC-like"/>
</dbReference>
<keyword evidence="4" id="KW-1003">Cell membrane</keyword>
<comment type="similarity">
    <text evidence="2">Belongs to the binding-protein-dependent transport system permease family. FecCD subfamily.</text>
</comment>
<dbReference type="PANTHER" id="PTHR30472:SF24">
    <property type="entry name" value="FERRIC ENTEROBACTIN TRANSPORT SYSTEM PERMEASE PROTEIN FEPG"/>
    <property type="match status" value="1"/>
</dbReference>
<evidence type="ECO:0000256" key="7">
    <source>
        <dbReference type="ARBA" id="ARBA00023136"/>
    </source>
</evidence>
<keyword evidence="5 8" id="KW-0812">Transmembrane</keyword>
<keyword evidence="6 8" id="KW-1133">Transmembrane helix</keyword>
<keyword evidence="7 8" id="KW-0472">Membrane</keyword>
<evidence type="ECO:0000256" key="6">
    <source>
        <dbReference type="ARBA" id="ARBA00022989"/>
    </source>
</evidence>
<feature type="transmembrane region" description="Helical" evidence="8">
    <location>
        <begin position="185"/>
        <end position="205"/>
    </location>
</feature>
<keyword evidence="3" id="KW-0813">Transport</keyword>
<dbReference type="EMBL" id="JAOQIO010000055">
    <property type="protein sequence ID" value="MCU6793543.1"/>
    <property type="molecule type" value="Genomic_DNA"/>
</dbReference>